<feature type="domain" description="HTH marR-type" evidence="2">
    <location>
        <begin position="8"/>
        <end position="138"/>
    </location>
</feature>
<protein>
    <submittedName>
        <fullName evidence="3">MarR family transcriptional regulator</fullName>
    </submittedName>
</protein>
<dbReference type="AlphaFoldDB" id="W5XWW3"/>
<dbReference type="SMART" id="SM00347">
    <property type="entry name" value="HTH_MARR"/>
    <property type="match status" value="1"/>
</dbReference>
<evidence type="ECO:0000313" key="3">
    <source>
        <dbReference type="EMBL" id="AHI21501.1"/>
    </source>
</evidence>
<dbReference type="eggNOG" id="COG1846">
    <property type="taxonomic scope" value="Bacteria"/>
</dbReference>
<evidence type="ECO:0000259" key="2">
    <source>
        <dbReference type="PROSITE" id="PS50995"/>
    </source>
</evidence>
<dbReference type="KEGG" id="cvt:B843_00525"/>
<dbReference type="EMBL" id="CP004353">
    <property type="protein sequence ID" value="AHI21501.1"/>
    <property type="molecule type" value="Genomic_DNA"/>
</dbReference>
<dbReference type="Gene3D" id="1.10.10.10">
    <property type="entry name" value="Winged helix-like DNA-binding domain superfamily/Winged helix DNA-binding domain"/>
    <property type="match status" value="1"/>
</dbReference>
<accession>W5XWW3</accession>
<dbReference type="STRING" id="1224164.B843_00525"/>
<evidence type="ECO:0000256" key="1">
    <source>
        <dbReference type="ARBA" id="ARBA00004496"/>
    </source>
</evidence>
<dbReference type="GO" id="GO:0006950">
    <property type="term" value="P:response to stress"/>
    <property type="evidence" value="ECO:0007669"/>
    <property type="project" value="TreeGrafter"/>
</dbReference>
<dbReference type="SUPFAM" id="SSF46785">
    <property type="entry name" value="Winged helix' DNA-binding domain"/>
    <property type="match status" value="1"/>
</dbReference>
<name>W5XWW3_9CORY</name>
<organism evidence="3 4">
    <name type="scientific">Corynebacterium vitaeruminis DSM 20294</name>
    <dbReference type="NCBI Taxonomy" id="1224164"/>
    <lineage>
        <taxon>Bacteria</taxon>
        <taxon>Bacillati</taxon>
        <taxon>Actinomycetota</taxon>
        <taxon>Actinomycetes</taxon>
        <taxon>Mycobacteriales</taxon>
        <taxon>Corynebacteriaceae</taxon>
        <taxon>Corynebacterium</taxon>
    </lineage>
</organism>
<dbReference type="PANTHER" id="PTHR33164">
    <property type="entry name" value="TRANSCRIPTIONAL REGULATOR, MARR FAMILY"/>
    <property type="match status" value="1"/>
</dbReference>
<dbReference type="Pfam" id="PF01047">
    <property type="entry name" value="MarR"/>
    <property type="match status" value="1"/>
</dbReference>
<dbReference type="HOGENOM" id="CLU_083287_3_0_11"/>
<dbReference type="Proteomes" id="UP000019222">
    <property type="component" value="Chromosome"/>
</dbReference>
<dbReference type="GO" id="GO:0003700">
    <property type="term" value="F:DNA-binding transcription factor activity"/>
    <property type="evidence" value="ECO:0007669"/>
    <property type="project" value="InterPro"/>
</dbReference>
<proteinExistence type="predicted"/>
<dbReference type="RefSeq" id="WP_025251576.1">
    <property type="nucleotide sequence ID" value="NZ_CP004353.1"/>
</dbReference>
<dbReference type="GO" id="GO:0005737">
    <property type="term" value="C:cytoplasm"/>
    <property type="evidence" value="ECO:0007669"/>
    <property type="project" value="UniProtKB-SubCell"/>
</dbReference>
<dbReference type="PANTHER" id="PTHR33164:SF5">
    <property type="entry name" value="ORGANIC HYDROPEROXIDE RESISTANCE TRANSCRIPTIONAL REGULATOR"/>
    <property type="match status" value="1"/>
</dbReference>
<reference evidence="3 4" key="1">
    <citation type="submission" date="2013-02" db="EMBL/GenBank/DDBJ databases">
        <title>The complete genome sequence of Corynebacterium vitaeruminis DSM 20294.</title>
        <authorList>
            <person name="Ruckert C."/>
            <person name="Albersmeier A."/>
            <person name="Kalinowski J."/>
        </authorList>
    </citation>
    <scope>NUCLEOTIDE SEQUENCE [LARGE SCALE GENOMIC DNA]</scope>
    <source>
        <strain evidence="4">ATCC 10234</strain>
    </source>
</reference>
<dbReference type="PROSITE" id="PS50995">
    <property type="entry name" value="HTH_MARR_2"/>
    <property type="match status" value="1"/>
</dbReference>
<keyword evidence="4" id="KW-1185">Reference proteome</keyword>
<sequence length="148" mass="16934">MTDELQLENHVCFQLYTGSRLMQRMYRPYFDEWGITYAQYLVLVCLWKEDGQTIGQLSDPLDLDSGTLSPLLKRMEVHDLVTREHDPSDFRKVHFSLTRKGKALEAKAKAMRAEIRDQLGLDADDIAALHRIMAKINPSLTPSDEPAA</sequence>
<dbReference type="InterPro" id="IPR000835">
    <property type="entry name" value="HTH_MarR-typ"/>
</dbReference>
<evidence type="ECO:0000313" key="4">
    <source>
        <dbReference type="Proteomes" id="UP000019222"/>
    </source>
</evidence>
<comment type="subcellular location">
    <subcellularLocation>
        <location evidence="1">Cytoplasm</location>
    </subcellularLocation>
</comment>
<gene>
    <name evidence="3" type="ORF">B843_00525</name>
</gene>
<dbReference type="InterPro" id="IPR036388">
    <property type="entry name" value="WH-like_DNA-bd_sf"/>
</dbReference>
<dbReference type="InterPro" id="IPR036390">
    <property type="entry name" value="WH_DNA-bd_sf"/>
</dbReference>
<dbReference type="InterPro" id="IPR039422">
    <property type="entry name" value="MarR/SlyA-like"/>
</dbReference>
<dbReference type="PATRIC" id="fig|1224164.3.peg.105"/>